<evidence type="ECO:0000256" key="2">
    <source>
        <dbReference type="ARBA" id="ARBA00022695"/>
    </source>
</evidence>
<dbReference type="PANTHER" id="PTHR48475">
    <property type="entry name" value="RIBONUCLEASE H"/>
    <property type="match status" value="1"/>
</dbReference>
<organism evidence="8 9">
    <name type="scientific">Nepenthes gracilis</name>
    <name type="common">Slender pitcher plant</name>
    <dbReference type="NCBI Taxonomy" id="150966"/>
    <lineage>
        <taxon>Eukaryota</taxon>
        <taxon>Viridiplantae</taxon>
        <taxon>Streptophyta</taxon>
        <taxon>Embryophyta</taxon>
        <taxon>Tracheophyta</taxon>
        <taxon>Spermatophyta</taxon>
        <taxon>Magnoliopsida</taxon>
        <taxon>eudicotyledons</taxon>
        <taxon>Gunneridae</taxon>
        <taxon>Pentapetalae</taxon>
        <taxon>Caryophyllales</taxon>
        <taxon>Nepenthaceae</taxon>
        <taxon>Nepenthes</taxon>
    </lineage>
</organism>
<evidence type="ECO:0000313" key="8">
    <source>
        <dbReference type="EMBL" id="GMH20909.1"/>
    </source>
</evidence>
<evidence type="ECO:0000256" key="4">
    <source>
        <dbReference type="ARBA" id="ARBA00022759"/>
    </source>
</evidence>
<dbReference type="InterPro" id="IPR041373">
    <property type="entry name" value="RT_RNaseH"/>
</dbReference>
<protein>
    <recommendedName>
        <fullName evidence="7">Reverse transcriptase RNase H-like domain-containing protein</fullName>
    </recommendedName>
</protein>
<comment type="caution">
    <text evidence="8">The sequence shown here is derived from an EMBL/GenBank/DDBJ whole genome shotgun (WGS) entry which is preliminary data.</text>
</comment>
<dbReference type="PANTHER" id="PTHR48475:SF2">
    <property type="entry name" value="RIBONUCLEASE H"/>
    <property type="match status" value="1"/>
</dbReference>
<keyword evidence="3" id="KW-0540">Nuclease</keyword>
<accession>A0AAD3XYE1</accession>
<name>A0AAD3XYE1_NEPGR</name>
<proteinExistence type="predicted"/>
<dbReference type="GO" id="GO:0004519">
    <property type="term" value="F:endonuclease activity"/>
    <property type="evidence" value="ECO:0007669"/>
    <property type="project" value="UniProtKB-KW"/>
</dbReference>
<dbReference type="Proteomes" id="UP001279734">
    <property type="component" value="Unassembled WGS sequence"/>
</dbReference>
<keyword evidence="9" id="KW-1185">Reference proteome</keyword>
<reference evidence="8" key="1">
    <citation type="submission" date="2023-05" db="EMBL/GenBank/DDBJ databases">
        <title>Nepenthes gracilis genome sequencing.</title>
        <authorList>
            <person name="Fukushima K."/>
        </authorList>
    </citation>
    <scope>NUCLEOTIDE SEQUENCE</scope>
    <source>
        <strain evidence="8">SING2019-196</strain>
    </source>
</reference>
<evidence type="ECO:0000256" key="1">
    <source>
        <dbReference type="ARBA" id="ARBA00022679"/>
    </source>
</evidence>
<evidence type="ECO:0000259" key="7">
    <source>
        <dbReference type="Pfam" id="PF17917"/>
    </source>
</evidence>
<dbReference type="InterPro" id="IPR043502">
    <property type="entry name" value="DNA/RNA_pol_sf"/>
</dbReference>
<evidence type="ECO:0000256" key="5">
    <source>
        <dbReference type="ARBA" id="ARBA00022801"/>
    </source>
</evidence>
<evidence type="ECO:0000256" key="3">
    <source>
        <dbReference type="ARBA" id="ARBA00022722"/>
    </source>
</evidence>
<dbReference type="AlphaFoldDB" id="A0AAD3XYE1"/>
<gene>
    <name evidence="8" type="ORF">Nepgr_022751</name>
</gene>
<feature type="domain" description="Reverse transcriptase RNase H-like" evidence="7">
    <location>
        <begin position="7"/>
        <end position="81"/>
    </location>
</feature>
<keyword evidence="2" id="KW-0548">Nucleotidyltransferase</keyword>
<sequence length="87" mass="10026">MSPKDGDELYLYLAVSKVALSSVLVRQDTDTQWPVYYVNKTLIGLETHYLRAEELVLALVFSAQKLRPYFQEHRVIVLTNQPLKSTL</sequence>
<evidence type="ECO:0000313" key="9">
    <source>
        <dbReference type="Proteomes" id="UP001279734"/>
    </source>
</evidence>
<keyword evidence="1" id="KW-0808">Transferase</keyword>
<dbReference type="SUPFAM" id="SSF56672">
    <property type="entry name" value="DNA/RNA polymerases"/>
    <property type="match status" value="1"/>
</dbReference>
<dbReference type="EMBL" id="BSYO01000022">
    <property type="protein sequence ID" value="GMH20909.1"/>
    <property type="molecule type" value="Genomic_DNA"/>
</dbReference>
<dbReference type="GO" id="GO:0003964">
    <property type="term" value="F:RNA-directed DNA polymerase activity"/>
    <property type="evidence" value="ECO:0007669"/>
    <property type="project" value="UniProtKB-KW"/>
</dbReference>
<keyword evidence="4" id="KW-0255">Endonuclease</keyword>
<keyword evidence="5" id="KW-0378">Hydrolase</keyword>
<dbReference type="GO" id="GO:0016787">
    <property type="term" value="F:hydrolase activity"/>
    <property type="evidence" value="ECO:0007669"/>
    <property type="project" value="UniProtKB-KW"/>
</dbReference>
<dbReference type="Pfam" id="PF17917">
    <property type="entry name" value="RT_RNaseH"/>
    <property type="match status" value="1"/>
</dbReference>
<keyword evidence="6" id="KW-0695">RNA-directed DNA polymerase</keyword>
<evidence type="ECO:0000256" key="6">
    <source>
        <dbReference type="ARBA" id="ARBA00022918"/>
    </source>
</evidence>